<dbReference type="AlphaFoldDB" id="Q2R6F2"/>
<evidence type="ECO:0000313" key="3">
    <source>
        <dbReference type="EMBL" id="ABA92869.2"/>
    </source>
</evidence>
<gene>
    <name evidence="3" type="ordered locus">LOC_Os11g20260</name>
</gene>
<dbReference type="SUPFAM" id="SSF56672">
    <property type="entry name" value="DNA/RNA polymerases"/>
    <property type="match status" value="1"/>
</dbReference>
<dbReference type="PANTHER" id="PTHR15503">
    <property type="entry name" value="LDOC1 RELATED"/>
    <property type="match status" value="1"/>
</dbReference>
<evidence type="ECO:0000256" key="2">
    <source>
        <dbReference type="SAM" id="SignalP"/>
    </source>
</evidence>
<feature type="region of interest" description="Disordered" evidence="1">
    <location>
        <begin position="113"/>
        <end position="153"/>
    </location>
</feature>
<accession>Q2R6F2</accession>
<feature type="chain" id="PRO_5004214325" evidence="2">
    <location>
        <begin position="27"/>
        <end position="413"/>
    </location>
</feature>
<dbReference type="InterPro" id="IPR043502">
    <property type="entry name" value="DNA/RNA_pol_sf"/>
</dbReference>
<protein>
    <submittedName>
        <fullName evidence="3">Retrotransposon protein, putative, unclassified</fullName>
    </submittedName>
</protein>
<keyword evidence="2" id="KW-0732">Signal</keyword>
<feature type="signal peptide" evidence="2">
    <location>
        <begin position="1"/>
        <end position="26"/>
    </location>
</feature>
<sequence length="413" mass="45835">MATFANAIAATAALAIASMAADLCHAQFGPPIHRNSLGELKRLSQTSSVAAYQTKFLALASRTTEPLMDSQQIQLFTAGLREELAIDVELHQPDDLQEAMGLARAYERKASRLASGTRPALRAPFRSGPAAANLPTAPAATTEGSQEQAPRQFRRLSPAELAERRCQGLCYNCDEKFVRGHKCARLFYIEYDDNVEGDMEPAPDEPRVSLNVLAGLDGANTMRLPVEIAGERVVALVDSGSTHNFIHTELARHLCLHLSPVRHDLYVVVANGDRLVSPGRCANLRLRIEGKLFTVDCFALDISTVDIILGTEWLSTLGPILWDFRNMRMSIWRSTREVTLHGLANRRPPHCEMLETEDLLPRLLDDFADIFAEPQGLPPARPIDHRIHLKPDASPVAVRPYRYPQLQKDELEK</sequence>
<organism evidence="3">
    <name type="scientific">Oryza sativa subsp. japonica</name>
    <name type="common">Rice</name>
    <dbReference type="NCBI Taxonomy" id="39947"/>
    <lineage>
        <taxon>Eukaryota</taxon>
        <taxon>Viridiplantae</taxon>
        <taxon>Streptophyta</taxon>
        <taxon>Embryophyta</taxon>
        <taxon>Tracheophyta</taxon>
        <taxon>Spermatophyta</taxon>
        <taxon>Magnoliopsida</taxon>
        <taxon>Liliopsida</taxon>
        <taxon>Poales</taxon>
        <taxon>Poaceae</taxon>
        <taxon>BOP clade</taxon>
        <taxon>Oryzoideae</taxon>
        <taxon>Oryzeae</taxon>
        <taxon>Oryzinae</taxon>
        <taxon>Oryza</taxon>
        <taxon>Oryza sativa</taxon>
    </lineage>
</organism>
<dbReference type="InterPro" id="IPR021109">
    <property type="entry name" value="Peptidase_aspartic_dom_sf"/>
</dbReference>
<reference evidence="3" key="1">
    <citation type="journal article" date="2005" name="BMC Biol.">
        <title>The sequence of rice chromosomes 11 and 12, rich in disease resistance genes and recent gene duplications.</title>
        <authorList>
            <consortium name="The rice chromosomes 11 and 12 sequencing consortia"/>
        </authorList>
    </citation>
    <scope>NUCLEOTIDE SEQUENCE [LARGE SCALE GENOMIC DNA]</scope>
</reference>
<dbReference type="Pfam" id="PF08284">
    <property type="entry name" value="RVP_2"/>
    <property type="match status" value="1"/>
</dbReference>
<dbReference type="CDD" id="cd00303">
    <property type="entry name" value="retropepsin_like"/>
    <property type="match status" value="1"/>
</dbReference>
<dbReference type="SUPFAM" id="SSF50630">
    <property type="entry name" value="Acid proteases"/>
    <property type="match status" value="1"/>
</dbReference>
<proteinExistence type="predicted"/>
<feature type="compositionally biased region" description="Low complexity" evidence="1">
    <location>
        <begin position="129"/>
        <end position="142"/>
    </location>
</feature>
<dbReference type="InterPro" id="IPR032567">
    <property type="entry name" value="RTL1-rel"/>
</dbReference>
<evidence type="ECO:0000256" key="1">
    <source>
        <dbReference type="SAM" id="MobiDB-lite"/>
    </source>
</evidence>
<dbReference type="Gene3D" id="2.40.70.10">
    <property type="entry name" value="Acid Proteases"/>
    <property type="match status" value="1"/>
</dbReference>
<dbReference type="EMBL" id="DP000010">
    <property type="protein sequence ID" value="ABA92869.2"/>
    <property type="molecule type" value="Genomic_DNA"/>
</dbReference>
<name>Q2R6F2_ORYSJ</name>
<reference evidence="3" key="3">
    <citation type="submission" date="2006-01" db="EMBL/GenBank/DDBJ databases">
        <authorList>
            <person name="Buell R."/>
        </authorList>
    </citation>
    <scope>NUCLEOTIDE SEQUENCE</scope>
</reference>
<reference evidence="3" key="2">
    <citation type="submission" date="2005-04" db="EMBL/GenBank/DDBJ databases">
        <authorList>
            <person name="Buell C.R."/>
            <person name="Wing R.A."/>
            <person name="McCombie W.A."/>
            <person name="Ouyang S."/>
        </authorList>
    </citation>
    <scope>NUCLEOTIDE SEQUENCE</scope>
</reference>
<dbReference type="PANTHER" id="PTHR15503:SF22">
    <property type="entry name" value="TRANSPOSON TY3-I GAG POLYPROTEIN"/>
    <property type="match status" value="1"/>
</dbReference>